<name>A0A7N9I9E8_MACFA</name>
<keyword evidence="1" id="KW-1133">Transmembrane helix</keyword>
<evidence type="ECO:0008006" key="5">
    <source>
        <dbReference type="Google" id="ProtNLM"/>
    </source>
</evidence>
<feature type="signal peptide" evidence="2">
    <location>
        <begin position="1"/>
        <end position="21"/>
    </location>
</feature>
<reference evidence="3 4" key="1">
    <citation type="submission" date="2013-03" db="EMBL/GenBank/DDBJ databases">
        <authorList>
            <person name="Warren W."/>
            <person name="Wilson R.K."/>
        </authorList>
    </citation>
    <scope>NUCLEOTIDE SEQUENCE</scope>
</reference>
<feature type="transmembrane region" description="Helical" evidence="1">
    <location>
        <begin position="115"/>
        <end position="137"/>
    </location>
</feature>
<feature type="chain" id="PRO_5046766398" description="Secreted protein" evidence="2">
    <location>
        <begin position="22"/>
        <end position="149"/>
    </location>
</feature>
<protein>
    <recommendedName>
        <fullName evidence="5">Secreted protein</fullName>
    </recommendedName>
</protein>
<dbReference type="PRINTS" id="PR02045">
    <property type="entry name" value="F138DOMAIN"/>
</dbReference>
<keyword evidence="1" id="KW-0812">Transmembrane</keyword>
<evidence type="ECO:0000256" key="2">
    <source>
        <dbReference type="SAM" id="SignalP"/>
    </source>
</evidence>
<keyword evidence="4" id="KW-1185">Reference proteome</keyword>
<reference evidence="3" key="2">
    <citation type="submission" date="2025-08" db="UniProtKB">
        <authorList>
            <consortium name="Ensembl"/>
        </authorList>
    </citation>
    <scope>IDENTIFICATION</scope>
</reference>
<keyword evidence="1" id="KW-0472">Membrane</keyword>
<dbReference type="AlphaFoldDB" id="A0A7N9I9E8"/>
<proteinExistence type="predicted"/>
<keyword evidence="2" id="KW-0732">Signal</keyword>
<evidence type="ECO:0000313" key="4">
    <source>
        <dbReference type="Proteomes" id="UP000233100"/>
    </source>
</evidence>
<dbReference type="PANTHER" id="PTHR46254:SF3">
    <property type="entry name" value="SECRETED PROTEIN"/>
    <property type="match status" value="1"/>
</dbReference>
<accession>A0A7N9I9E8</accession>
<dbReference type="Proteomes" id="UP000233100">
    <property type="component" value="Chromosome 1"/>
</dbReference>
<sequence>MRGHSFFFFFFSWSFALFTQAGVQWCDLGSLQHLSHGFKRSSCFSLRNSWDYRHPSSCPANFFVFLVETGFCHVSQTGLELLTSGDPPLLASQSPRIIGVSHRTWPQLEVILNPFYVSILFSLLSWFLSTAILTSAIHQETAKGKFSVL</sequence>
<reference evidence="3" key="3">
    <citation type="submission" date="2025-09" db="UniProtKB">
        <authorList>
            <consortium name="Ensembl"/>
        </authorList>
    </citation>
    <scope>IDENTIFICATION</scope>
</reference>
<dbReference type="Ensembl" id="ENSMFAT00000093927.1">
    <property type="protein sequence ID" value="ENSMFAP00000046258.1"/>
    <property type="gene ID" value="ENSMFAG00000048198.1"/>
</dbReference>
<dbReference type="GeneTree" id="ENSGT00940000164709"/>
<organism evidence="3 4">
    <name type="scientific">Macaca fascicularis</name>
    <name type="common">Crab-eating macaque</name>
    <name type="synonym">Cynomolgus monkey</name>
    <dbReference type="NCBI Taxonomy" id="9541"/>
    <lineage>
        <taxon>Eukaryota</taxon>
        <taxon>Metazoa</taxon>
        <taxon>Chordata</taxon>
        <taxon>Craniata</taxon>
        <taxon>Vertebrata</taxon>
        <taxon>Euteleostomi</taxon>
        <taxon>Mammalia</taxon>
        <taxon>Eutheria</taxon>
        <taxon>Euarchontoglires</taxon>
        <taxon>Primates</taxon>
        <taxon>Haplorrhini</taxon>
        <taxon>Catarrhini</taxon>
        <taxon>Cercopithecidae</taxon>
        <taxon>Cercopithecinae</taxon>
        <taxon>Macaca</taxon>
    </lineage>
</organism>
<evidence type="ECO:0000256" key="1">
    <source>
        <dbReference type="SAM" id="Phobius"/>
    </source>
</evidence>
<evidence type="ECO:0000313" key="3">
    <source>
        <dbReference type="Ensembl" id="ENSMFAP00000046258.1"/>
    </source>
</evidence>
<dbReference type="PANTHER" id="PTHR46254">
    <property type="entry name" value="PROTEIN GVQW1-RELATED"/>
    <property type="match status" value="1"/>
</dbReference>